<accession>A0A0F9SHW2</accession>
<proteinExistence type="predicted"/>
<dbReference type="AlphaFoldDB" id="A0A0F9SHW2"/>
<dbReference type="EMBL" id="LAZR01000495">
    <property type="protein sequence ID" value="KKN66649.1"/>
    <property type="molecule type" value="Genomic_DNA"/>
</dbReference>
<sequence>MTALDGNDDDYEWRMKRAKELWPSTRDFSDWTKSLRSKIRSAIVKFYVYD</sequence>
<reference evidence="1" key="1">
    <citation type="journal article" date="2015" name="Nature">
        <title>Complex archaea that bridge the gap between prokaryotes and eukaryotes.</title>
        <authorList>
            <person name="Spang A."/>
            <person name="Saw J.H."/>
            <person name="Jorgensen S.L."/>
            <person name="Zaremba-Niedzwiedzka K."/>
            <person name="Martijn J."/>
            <person name="Lind A.E."/>
            <person name="van Eijk R."/>
            <person name="Schleper C."/>
            <person name="Guy L."/>
            <person name="Ettema T.J."/>
        </authorList>
    </citation>
    <scope>NUCLEOTIDE SEQUENCE</scope>
</reference>
<protein>
    <submittedName>
        <fullName evidence="1">Uncharacterized protein</fullName>
    </submittedName>
</protein>
<comment type="caution">
    <text evidence="1">The sequence shown here is derived from an EMBL/GenBank/DDBJ whole genome shotgun (WGS) entry which is preliminary data.</text>
</comment>
<organism evidence="1">
    <name type="scientific">marine sediment metagenome</name>
    <dbReference type="NCBI Taxonomy" id="412755"/>
    <lineage>
        <taxon>unclassified sequences</taxon>
        <taxon>metagenomes</taxon>
        <taxon>ecological metagenomes</taxon>
    </lineage>
</organism>
<name>A0A0F9SHW2_9ZZZZ</name>
<gene>
    <name evidence="1" type="ORF">LCGC14_0469840</name>
</gene>
<evidence type="ECO:0000313" key="1">
    <source>
        <dbReference type="EMBL" id="KKN66649.1"/>
    </source>
</evidence>